<comment type="caution">
    <text evidence="1">The sequence shown here is derived from an EMBL/GenBank/DDBJ whole genome shotgun (WGS) entry which is preliminary data.</text>
</comment>
<name>A0ACC2GKQ8_DALPE</name>
<sequence length="66" mass="8011">MRKKHLHPQCTMSSKDQSVDPLQYRRATKERRKKERGLTTRERDELVPCSPERPKWRPVLRTTPHF</sequence>
<evidence type="ECO:0000313" key="1">
    <source>
        <dbReference type="EMBL" id="KAJ8004211.1"/>
    </source>
</evidence>
<accession>A0ACC2GKQ8</accession>
<evidence type="ECO:0000313" key="2">
    <source>
        <dbReference type="Proteomes" id="UP001157502"/>
    </source>
</evidence>
<reference evidence="1" key="1">
    <citation type="submission" date="2021-05" db="EMBL/GenBank/DDBJ databases">
        <authorList>
            <person name="Pan Q."/>
            <person name="Jouanno E."/>
            <person name="Zahm M."/>
            <person name="Klopp C."/>
            <person name="Cabau C."/>
            <person name="Louis A."/>
            <person name="Berthelot C."/>
            <person name="Parey E."/>
            <person name="Roest Crollius H."/>
            <person name="Montfort J."/>
            <person name="Robinson-Rechavi M."/>
            <person name="Bouchez O."/>
            <person name="Lampietro C."/>
            <person name="Lopez Roques C."/>
            <person name="Donnadieu C."/>
            <person name="Postlethwait J."/>
            <person name="Bobe J."/>
            <person name="Dillon D."/>
            <person name="Chandos A."/>
            <person name="von Hippel F."/>
            <person name="Guiguen Y."/>
        </authorList>
    </citation>
    <scope>NUCLEOTIDE SEQUENCE</scope>
    <source>
        <strain evidence="1">YG-Jan2019</strain>
    </source>
</reference>
<organism evidence="1 2">
    <name type="scientific">Dallia pectoralis</name>
    <name type="common">Alaska blackfish</name>
    <dbReference type="NCBI Taxonomy" id="75939"/>
    <lineage>
        <taxon>Eukaryota</taxon>
        <taxon>Metazoa</taxon>
        <taxon>Chordata</taxon>
        <taxon>Craniata</taxon>
        <taxon>Vertebrata</taxon>
        <taxon>Euteleostomi</taxon>
        <taxon>Actinopterygii</taxon>
        <taxon>Neopterygii</taxon>
        <taxon>Teleostei</taxon>
        <taxon>Protacanthopterygii</taxon>
        <taxon>Esociformes</taxon>
        <taxon>Umbridae</taxon>
        <taxon>Dallia</taxon>
    </lineage>
</organism>
<dbReference type="Proteomes" id="UP001157502">
    <property type="component" value="Chromosome 12"/>
</dbReference>
<keyword evidence="2" id="KW-1185">Reference proteome</keyword>
<gene>
    <name evidence="1" type="ORF">DPEC_G00156440</name>
</gene>
<protein>
    <submittedName>
        <fullName evidence="1">Uncharacterized protein</fullName>
    </submittedName>
</protein>
<dbReference type="EMBL" id="CM055739">
    <property type="protein sequence ID" value="KAJ8004211.1"/>
    <property type="molecule type" value="Genomic_DNA"/>
</dbReference>
<proteinExistence type="predicted"/>